<evidence type="ECO:0008006" key="5">
    <source>
        <dbReference type="Google" id="ProtNLM"/>
    </source>
</evidence>
<dbReference type="InterPro" id="IPR033907">
    <property type="entry name" value="Endolysin_autolysin"/>
</dbReference>
<reference evidence="4" key="1">
    <citation type="submission" date="2014-02" db="EMBL/GenBank/DDBJ databases">
        <title>The Genome Sequence of Trichophyton rubrum (morphotype fischeri) CBS 288.86.</title>
        <authorList>
            <consortium name="The Broad Institute Genomics Platform"/>
            <person name="Cuomo C.A."/>
            <person name="White T.C."/>
            <person name="Graser Y."/>
            <person name="Martinez-Rossi N."/>
            <person name="Heitman J."/>
            <person name="Young S.K."/>
            <person name="Zeng Q."/>
            <person name="Gargeya S."/>
            <person name="Abouelleil A."/>
            <person name="Alvarado L."/>
            <person name="Chapman S.B."/>
            <person name="Gainer-Dewar J."/>
            <person name="Goldberg J."/>
            <person name="Griggs A."/>
            <person name="Gujja S."/>
            <person name="Hansen M."/>
            <person name="Howarth C."/>
            <person name="Imamovic A."/>
            <person name="Larimer J."/>
            <person name="Martinez D."/>
            <person name="Murphy C."/>
            <person name="Pearson M.D."/>
            <person name="Persinoti G."/>
            <person name="Poon T."/>
            <person name="Priest M."/>
            <person name="Roberts A.D."/>
            <person name="Saif S."/>
            <person name="Shea T.D."/>
            <person name="Sykes S.N."/>
            <person name="Wortman J."/>
            <person name="Nusbaum C."/>
            <person name="Birren B."/>
        </authorList>
    </citation>
    <scope>NUCLEOTIDE SEQUENCE [LARGE SCALE GENOMIC DNA]</scope>
    <source>
        <strain evidence="4">CBS 288.86</strain>
    </source>
</reference>
<keyword evidence="3" id="KW-1035">Host cytoplasm</keyword>
<dbReference type="GO" id="GO:0042742">
    <property type="term" value="P:defense response to bacterium"/>
    <property type="evidence" value="ECO:0007669"/>
    <property type="project" value="UniProtKB-KW"/>
</dbReference>
<name>A0A022VYA9_TRIRU</name>
<dbReference type="HOGENOM" id="CLU_091454_1_0_1"/>
<evidence type="ECO:0000256" key="2">
    <source>
        <dbReference type="ARBA" id="ARBA00022638"/>
    </source>
</evidence>
<dbReference type="GO" id="GO:0003796">
    <property type="term" value="F:lysozyme activity"/>
    <property type="evidence" value="ECO:0007669"/>
    <property type="project" value="InterPro"/>
</dbReference>
<dbReference type="GO" id="GO:0009253">
    <property type="term" value="P:peptidoglycan catabolic process"/>
    <property type="evidence" value="ECO:0007669"/>
    <property type="project" value="InterPro"/>
</dbReference>
<dbReference type="AlphaFoldDB" id="A0A022VYA9"/>
<dbReference type="InterPro" id="IPR051018">
    <property type="entry name" value="Bacteriophage_GH24"/>
</dbReference>
<dbReference type="InterPro" id="IPR023347">
    <property type="entry name" value="Lysozyme_dom_sf"/>
</dbReference>
<evidence type="ECO:0000256" key="3">
    <source>
        <dbReference type="ARBA" id="ARBA00023200"/>
    </source>
</evidence>
<dbReference type="Pfam" id="PF00959">
    <property type="entry name" value="Phage_lysozyme"/>
    <property type="match status" value="1"/>
</dbReference>
<dbReference type="GO" id="GO:0016998">
    <property type="term" value="P:cell wall macromolecule catabolic process"/>
    <property type="evidence" value="ECO:0007669"/>
    <property type="project" value="InterPro"/>
</dbReference>
<dbReference type="PANTHER" id="PTHR38107:SF3">
    <property type="entry name" value="LYSOZYME RRRD-RELATED"/>
    <property type="match status" value="1"/>
</dbReference>
<dbReference type="CDD" id="cd00737">
    <property type="entry name" value="lyz_endolysin_autolysin"/>
    <property type="match status" value="1"/>
</dbReference>
<keyword evidence="2" id="KW-0081">Bacteriolytic enzyme</keyword>
<organism evidence="4">
    <name type="scientific">Trichophyton rubrum CBS 288.86</name>
    <dbReference type="NCBI Taxonomy" id="1215330"/>
    <lineage>
        <taxon>Eukaryota</taxon>
        <taxon>Fungi</taxon>
        <taxon>Dikarya</taxon>
        <taxon>Ascomycota</taxon>
        <taxon>Pezizomycotina</taxon>
        <taxon>Eurotiomycetes</taxon>
        <taxon>Eurotiomycetidae</taxon>
        <taxon>Onygenales</taxon>
        <taxon>Arthrodermataceae</taxon>
        <taxon>Trichophyton</taxon>
    </lineage>
</organism>
<gene>
    <name evidence="4" type="ORF">H103_05451</name>
</gene>
<evidence type="ECO:0000313" key="4">
    <source>
        <dbReference type="EMBL" id="EZF51237.1"/>
    </source>
</evidence>
<dbReference type="Proteomes" id="UP000023758">
    <property type="component" value="Unassembled WGS sequence"/>
</dbReference>
<keyword evidence="1" id="KW-0929">Antimicrobial</keyword>
<dbReference type="GO" id="GO:0031640">
    <property type="term" value="P:killing of cells of another organism"/>
    <property type="evidence" value="ECO:0007669"/>
    <property type="project" value="UniProtKB-KW"/>
</dbReference>
<dbReference type="SUPFAM" id="SSF53955">
    <property type="entry name" value="Lysozyme-like"/>
    <property type="match status" value="1"/>
</dbReference>
<evidence type="ECO:0000256" key="1">
    <source>
        <dbReference type="ARBA" id="ARBA00022529"/>
    </source>
</evidence>
<accession>A0A022VYA9</accession>
<dbReference type="OrthoDB" id="5358886at2759"/>
<protein>
    <recommendedName>
        <fullName evidence="5">Glycoside hydrolase family 24 protein</fullName>
    </recommendedName>
</protein>
<proteinExistence type="predicted"/>
<sequence length="246" mass="26870">MSVPGVTATPVLSPTDITYGCRLDGYCHASILSMALGQLSYYSLSLPWPSSKFKRDCIGSNVNDETIGLIKHFEGFVLRPAPDPIGLPTVGYGHLCRTKGCSEVSFPFFLTEETATELLIQDVKSSQQSITLSTTDQVVFNANQSGALVSWAYTVGGATAKKSSLISRLNREQDVDAVIREELPLWNKAGRHVLPGQVRRRAAEVELASGHTDQPPLLVDCYNNPIGQEFCGCRSDFPLIYIGYHV</sequence>
<dbReference type="PANTHER" id="PTHR38107">
    <property type="match status" value="1"/>
</dbReference>
<dbReference type="Gene3D" id="1.10.530.40">
    <property type="match status" value="1"/>
</dbReference>
<dbReference type="InterPro" id="IPR023346">
    <property type="entry name" value="Lysozyme-like_dom_sf"/>
</dbReference>
<dbReference type="EMBL" id="KK207872">
    <property type="protein sequence ID" value="EZF51237.1"/>
    <property type="molecule type" value="Genomic_DNA"/>
</dbReference>
<dbReference type="InterPro" id="IPR002196">
    <property type="entry name" value="Glyco_hydro_24"/>
</dbReference>